<feature type="domain" description="Origin recognition complex subunit 3 winged helix C-terminal" evidence="8">
    <location>
        <begin position="700"/>
        <end position="857"/>
    </location>
</feature>
<feature type="domain" description="Origin recognition complex subunit 3 N-terminal" evidence="7">
    <location>
        <begin position="6"/>
        <end position="194"/>
    </location>
</feature>
<dbReference type="Pfam" id="PF07034">
    <property type="entry name" value="ORC3_N"/>
    <property type="match status" value="2"/>
</dbReference>
<dbReference type="AlphaFoldDB" id="A0A1E3NSK1"/>
<evidence type="ECO:0000259" key="8">
    <source>
        <dbReference type="Pfam" id="PF18137"/>
    </source>
</evidence>
<evidence type="ECO:0000256" key="2">
    <source>
        <dbReference type="ARBA" id="ARBA00010977"/>
    </source>
</evidence>
<reference evidence="9 10" key="1">
    <citation type="journal article" date="2016" name="Proc. Natl. Acad. Sci. U.S.A.">
        <title>Comparative genomics of biotechnologically important yeasts.</title>
        <authorList>
            <person name="Riley R."/>
            <person name="Haridas S."/>
            <person name="Wolfe K.H."/>
            <person name="Lopes M.R."/>
            <person name="Hittinger C.T."/>
            <person name="Goeker M."/>
            <person name="Salamov A.A."/>
            <person name="Wisecaver J.H."/>
            <person name="Long T.M."/>
            <person name="Calvey C.H."/>
            <person name="Aerts A.L."/>
            <person name="Barry K.W."/>
            <person name="Choi C."/>
            <person name="Clum A."/>
            <person name="Coughlan A.Y."/>
            <person name="Deshpande S."/>
            <person name="Douglass A.P."/>
            <person name="Hanson S.J."/>
            <person name="Klenk H.-P."/>
            <person name="LaButti K.M."/>
            <person name="Lapidus A."/>
            <person name="Lindquist E.A."/>
            <person name="Lipzen A.M."/>
            <person name="Meier-Kolthoff J.P."/>
            <person name="Ohm R.A."/>
            <person name="Otillar R.P."/>
            <person name="Pangilinan J.L."/>
            <person name="Peng Y."/>
            <person name="Rokas A."/>
            <person name="Rosa C.A."/>
            <person name="Scheuner C."/>
            <person name="Sibirny A.A."/>
            <person name="Slot J.C."/>
            <person name="Stielow J.B."/>
            <person name="Sun H."/>
            <person name="Kurtzman C.P."/>
            <person name="Blackwell M."/>
            <person name="Grigoriev I.V."/>
            <person name="Jeffries T.W."/>
        </authorList>
    </citation>
    <scope>NUCLEOTIDE SEQUENCE [LARGE SCALE GENOMIC DNA]</scope>
    <source>
        <strain evidence="9 10">NRRL Y-2026</strain>
    </source>
</reference>
<dbReference type="InterPro" id="IPR040855">
    <property type="entry name" value="ORC_WH_C"/>
</dbReference>
<protein>
    <submittedName>
        <fullName evidence="9">Uncharacterized protein</fullName>
    </submittedName>
</protein>
<comment type="similarity">
    <text evidence="2">Belongs to the ORC3 family.</text>
</comment>
<dbReference type="PANTHER" id="PTHR12748:SF0">
    <property type="entry name" value="ORIGIN RECOGNITION COMPLEX SUBUNIT 3"/>
    <property type="match status" value="1"/>
</dbReference>
<dbReference type="GO" id="GO:0005656">
    <property type="term" value="C:nuclear pre-replicative complex"/>
    <property type="evidence" value="ECO:0007669"/>
    <property type="project" value="TreeGrafter"/>
</dbReference>
<dbReference type="GeneID" id="30180386"/>
<accession>A0A1E3NSK1</accession>
<dbReference type="InterPro" id="IPR020795">
    <property type="entry name" value="ORC3"/>
</dbReference>
<dbReference type="GO" id="GO:0031261">
    <property type="term" value="C:DNA replication preinitiation complex"/>
    <property type="evidence" value="ECO:0007669"/>
    <property type="project" value="TreeGrafter"/>
</dbReference>
<name>A0A1E3NSK1_9ASCO</name>
<dbReference type="GO" id="GO:0003688">
    <property type="term" value="F:DNA replication origin binding"/>
    <property type="evidence" value="ECO:0007669"/>
    <property type="project" value="TreeGrafter"/>
</dbReference>
<keyword evidence="3" id="KW-0235">DNA replication</keyword>
<keyword evidence="5" id="KW-0539">Nucleus</keyword>
<dbReference type="STRING" id="763406.A0A1E3NSK1"/>
<dbReference type="PANTHER" id="PTHR12748">
    <property type="entry name" value="ORIGIN RECOGNITION COMPLEX SUBUNIT 3"/>
    <property type="match status" value="1"/>
</dbReference>
<keyword evidence="10" id="KW-1185">Reference proteome</keyword>
<feature type="domain" description="Origin recognition complex subunit 3 N-terminal" evidence="7">
    <location>
        <begin position="271"/>
        <end position="454"/>
    </location>
</feature>
<evidence type="ECO:0000256" key="3">
    <source>
        <dbReference type="ARBA" id="ARBA00022705"/>
    </source>
</evidence>
<dbReference type="RefSeq" id="XP_019020192.1">
    <property type="nucleotide sequence ID" value="XM_019163699.1"/>
</dbReference>
<feature type="region of interest" description="Disordered" evidence="6">
    <location>
        <begin position="247"/>
        <end position="287"/>
    </location>
</feature>
<comment type="subcellular location">
    <subcellularLocation>
        <location evidence="1">Nucleus</location>
    </subcellularLocation>
</comment>
<dbReference type="Proteomes" id="UP000094455">
    <property type="component" value="Unassembled WGS sequence"/>
</dbReference>
<dbReference type="EMBL" id="KV454001">
    <property type="protein sequence ID" value="ODQ49079.1"/>
    <property type="molecule type" value="Genomic_DNA"/>
</dbReference>
<evidence type="ECO:0000313" key="9">
    <source>
        <dbReference type="EMBL" id="ODQ49079.1"/>
    </source>
</evidence>
<feature type="compositionally biased region" description="Acidic residues" evidence="6">
    <location>
        <begin position="260"/>
        <end position="287"/>
    </location>
</feature>
<evidence type="ECO:0000256" key="1">
    <source>
        <dbReference type="ARBA" id="ARBA00004123"/>
    </source>
</evidence>
<gene>
    <name evidence="9" type="ORF">PICMEDRAFT_70654</name>
</gene>
<organism evidence="9 10">
    <name type="scientific">Pichia membranifaciens NRRL Y-2026</name>
    <dbReference type="NCBI Taxonomy" id="763406"/>
    <lineage>
        <taxon>Eukaryota</taxon>
        <taxon>Fungi</taxon>
        <taxon>Dikarya</taxon>
        <taxon>Ascomycota</taxon>
        <taxon>Saccharomycotina</taxon>
        <taxon>Pichiomycetes</taxon>
        <taxon>Pichiales</taxon>
        <taxon>Pichiaceae</taxon>
        <taxon>Pichia</taxon>
    </lineage>
</organism>
<proteinExistence type="inferred from homology"/>
<dbReference type="InterPro" id="IPR045667">
    <property type="entry name" value="ORC3_N"/>
</dbReference>
<evidence type="ECO:0000256" key="6">
    <source>
        <dbReference type="SAM" id="MobiDB-lite"/>
    </source>
</evidence>
<feature type="compositionally biased region" description="Basic residues" evidence="6">
    <location>
        <begin position="183"/>
        <end position="198"/>
    </location>
</feature>
<evidence type="ECO:0000256" key="5">
    <source>
        <dbReference type="ARBA" id="ARBA00023242"/>
    </source>
</evidence>
<dbReference type="Pfam" id="PF18137">
    <property type="entry name" value="WHD_ORC"/>
    <property type="match status" value="1"/>
</dbReference>
<dbReference type="OrthoDB" id="10265211at2759"/>
<keyword evidence="4" id="KW-0238">DNA-binding</keyword>
<dbReference type="GO" id="GO:0006270">
    <property type="term" value="P:DNA replication initiation"/>
    <property type="evidence" value="ECO:0007669"/>
    <property type="project" value="TreeGrafter"/>
</dbReference>
<sequence length="860" mass="100892">MSKVNDFIDSQKTIYELKPSKQRRIPSIPDGCKEGRPLNDSEYEKAGKVPFVRLLGGKEPLRNVKIRHELYQKNWARQMHAIDSVLSKTDRFKFRSLRDFLSRRDTSSNQNDLLTTALLNLGSNISNHDRLLNNVCRYLREDENVCLVKINPNVCFNIQRIIKRIEDTLACKVHDIVSGKLSNHSKKNERKNNSRKRDRSGGNIQKAGTPTPRRKKRKHAESGSGVSDAIKIEDGNEGYDTILIDYDDDIDDGDYRNDEENSNEDENEDMEDQVDEEEEEEESDDDFDIELNNDFDLLPKKIEKDKYVDIEDMLQVFEKAGVRLIVLVQNADAMNSILIQQTLMLLHRYNQISEVYSIIGISTPFIIFQEKVPKILIGKLRTRSFAVDNSNEAINQIMEDLLLNINETYNSLIFDPKLVLKFLYRRDVMSIQQFSNYMKLIYMRHYYSQPLSLFWTNDFSKIDLNSIYFKIFKTLPSVMENSSELDKKHLVGIVENDVQVIGDLLRTNLNQLINWRFNFRNLIDFLNFAQASILDVKIWSNNLELFQLLFEKYYELRDAKEVWNDTSEVDEQEIDDEDEKKRNKKKTKSKYSNSKISHTSLFKFLIELWDVLKNTSHEKVESFYDQLCSDEQFTFITKSERFPKKCPTKGAINGFIEVIQLALRDQVCELDLDGQAFREICVVREDAVWKIHDGFEPCVRENCLKNLDEPGKVLFNSRHWVFNEQNETQKTEVKMFSVIEPILCEMYRIFKETGLVMNVYDFYQVFKNSIVSRRELITLMREKMMSGEHVKGLKHEEIEKLLEILDKIEVELEGGEVEEEWDKMLLSWFLKSISEFQMLGLLKEGKNKSQSVEKSLWRGI</sequence>
<evidence type="ECO:0000256" key="4">
    <source>
        <dbReference type="ARBA" id="ARBA00023125"/>
    </source>
</evidence>
<dbReference type="GO" id="GO:0005664">
    <property type="term" value="C:nuclear origin of replication recognition complex"/>
    <property type="evidence" value="ECO:0007669"/>
    <property type="project" value="InterPro"/>
</dbReference>
<feature type="region of interest" description="Disordered" evidence="6">
    <location>
        <begin position="181"/>
        <end position="231"/>
    </location>
</feature>
<feature type="region of interest" description="Disordered" evidence="6">
    <location>
        <begin position="568"/>
        <end position="589"/>
    </location>
</feature>
<evidence type="ECO:0000313" key="10">
    <source>
        <dbReference type="Proteomes" id="UP000094455"/>
    </source>
</evidence>
<evidence type="ECO:0000259" key="7">
    <source>
        <dbReference type="Pfam" id="PF07034"/>
    </source>
</evidence>
<feature type="compositionally biased region" description="Acidic residues" evidence="6">
    <location>
        <begin position="568"/>
        <end position="578"/>
    </location>
</feature>